<dbReference type="STRING" id="2025994.A0A2T3A788"/>
<organism evidence="6 7">
    <name type="scientific">Coniella lustricola</name>
    <dbReference type="NCBI Taxonomy" id="2025994"/>
    <lineage>
        <taxon>Eukaryota</taxon>
        <taxon>Fungi</taxon>
        <taxon>Dikarya</taxon>
        <taxon>Ascomycota</taxon>
        <taxon>Pezizomycotina</taxon>
        <taxon>Sordariomycetes</taxon>
        <taxon>Sordariomycetidae</taxon>
        <taxon>Diaporthales</taxon>
        <taxon>Schizoparmaceae</taxon>
        <taxon>Coniella</taxon>
    </lineage>
</organism>
<dbReference type="Pfam" id="PF00668">
    <property type="entry name" value="Condensation"/>
    <property type="match status" value="1"/>
</dbReference>
<dbReference type="InterPro" id="IPR000873">
    <property type="entry name" value="AMP-dep_synth/lig_dom"/>
</dbReference>
<accession>A0A2T3A788</accession>
<reference evidence="6 7" key="1">
    <citation type="journal article" date="2018" name="Mycol. Prog.">
        <title>Coniella lustricola, a new species from submerged detritus.</title>
        <authorList>
            <person name="Raudabaugh D.B."/>
            <person name="Iturriaga T."/>
            <person name="Carver A."/>
            <person name="Mondo S."/>
            <person name="Pangilinan J."/>
            <person name="Lipzen A."/>
            <person name="He G."/>
            <person name="Amirebrahimi M."/>
            <person name="Grigoriev I.V."/>
            <person name="Miller A.N."/>
        </authorList>
    </citation>
    <scope>NUCLEOTIDE SEQUENCE [LARGE SCALE GENOMIC DNA]</scope>
    <source>
        <strain evidence="6 7">B22-T-1</strain>
    </source>
</reference>
<dbReference type="InterPro" id="IPR020845">
    <property type="entry name" value="AMP-binding_CS"/>
</dbReference>
<protein>
    <recommendedName>
        <fullName evidence="8">Carrier domain-containing protein</fullName>
    </recommendedName>
</protein>
<gene>
    <name evidence="6" type="ORF">BD289DRAFT_267257</name>
</gene>
<dbReference type="EMBL" id="KZ678448">
    <property type="protein sequence ID" value="PSR84129.1"/>
    <property type="molecule type" value="Genomic_DNA"/>
</dbReference>
<sequence>MGSIDREDHAVAKQTTRLPLFNTTTHTASLRSYHKVTDPALAVPSTAETLLQGFARFVAAVSGGSDVTFLADQGGELFTALATLSPPDCITITKIATEPSVPLSDFGISISPSPTTHDNNYFLAQLQPLVVTCASDKDGRAAEPTLYLRSDYGPLIAAQHLLGLLVGYICPKANTTGADLQDLLPTRLSSENALQNDPDSRPTHLHQVLENSSRAFPHNIAVDGIISGHAPTFVRRELTYRELSDQVCAFANEIESLLHHLDWPDFRGDQKIVPVLLPASIELSIFMNAMSRIGHCFCALPMDAPQERLRDLLGDLGAPGILGVGPNPWEGSDFGKSIIWIDFYNLHDSRSSRSSSATLDGALSTRRVLDKDDLAYMIYTSGSSGKPKGVMVLHRIAMAFIHAFDSACNTASNALGSLPTGPRLRWMALCLPTFDVTLLDNFIPFFKGGTVCVADRNLLLTDPEGIISELRATATFTVSSLAMLLRPERVPTLTTVCVGGEMVGQRVVDNFAPRLHESGESPKPGSRHLINFYGPSETTAGVAIHFCEGASRPSIVGPPLPGTHFVVLEMTDSDCDSGQDVNAVPFGVAGELAIGGPQLSPGYLNRPAETAKAFIQHSKFGTLYRTGDKVRVVWTEQGQPMIDFLGRTSADQVKLNGRRVELAEIENVVASVEAVAQAVVLLVNKSAIVACVEPWSDTQDEEAVETQCRAAAERYLPAWMQPLHYFVVDKFPRTANDKVDRKTLERMYSGQQKKDTAIKSTKRLVQTIGDDSDKPLSTTIASNATQNSTSGSILTDPASIVYEGLSDALGAHIKRQSKTTVLANAGFDSLRALVFLQKLRDIGVNSLAIHTVLLASTIEDLIDLVASQQARTQSLSDGLPPVKECDPDAAGEAFLKEDKEEKVVHTKQIDTNGVDVSTIGKDDQKAIYGLSVEAKLRHFDYHCRQSCLEALHLTTHQLEQVLPATNVQVRFIGVATDKDLLDPERYTGRPHVEHFAYEVPFDMDPARFQRAVDAVLDLHDCFRTVFVATNHPLAPYAQCILSPSATKIPRVEIVCDDTDSSSSSSLWHQTIHSAQRAAEASMSLDKPGITLSYIWSPSRARCVMTMSLFHGIYDGTQLTYLRDEIAREYAAPSRTRLPTSELLPMRTAAELNLSYSWVETMKYWAGRFASVPGFRLRSRRPRPANELSPDALRFGAEETHMRLVSTNARMSLRQLSQAAVNMSTTMLTVVEAAWASVLAQTYLEEDRTGAVSASDSGSNKPLDVQFGTVMSGRRQREALMCMAPLMAAMPMRLLLDSKNGGEGRLTNREVCSMLVAQHIEAAPYLQIPCPTLTHARTGIKRIDTILLVQTLQPEGGVATSESESLRDFPGYNYEENLLAPYKEIDTGYPLVMELWPGKQSWDEKMLMRCLYNIRRPGYEFLTREWVAGVLGALDEAMARIVAEPDAPFYIG</sequence>
<dbReference type="GO" id="GO:0031177">
    <property type="term" value="F:phosphopantetheine binding"/>
    <property type="evidence" value="ECO:0007669"/>
    <property type="project" value="TreeGrafter"/>
</dbReference>
<dbReference type="OrthoDB" id="4862921at2759"/>
<dbReference type="Pfam" id="PF00501">
    <property type="entry name" value="AMP-binding"/>
    <property type="match status" value="1"/>
</dbReference>
<dbReference type="SUPFAM" id="SSF52777">
    <property type="entry name" value="CoA-dependent acyltransferases"/>
    <property type="match status" value="2"/>
</dbReference>
<dbReference type="GO" id="GO:0043041">
    <property type="term" value="P:amino acid activation for nonribosomal peptide biosynthetic process"/>
    <property type="evidence" value="ECO:0007669"/>
    <property type="project" value="TreeGrafter"/>
</dbReference>
<feature type="domain" description="Condensation" evidence="4">
    <location>
        <begin position="998"/>
        <end position="1240"/>
    </location>
</feature>
<evidence type="ECO:0000256" key="2">
    <source>
        <dbReference type="ARBA" id="ARBA00022553"/>
    </source>
</evidence>
<dbReference type="InterPro" id="IPR023213">
    <property type="entry name" value="CAT-like_dom_sf"/>
</dbReference>
<evidence type="ECO:0000256" key="1">
    <source>
        <dbReference type="ARBA" id="ARBA00022450"/>
    </source>
</evidence>
<dbReference type="GO" id="GO:0044550">
    <property type="term" value="P:secondary metabolite biosynthetic process"/>
    <property type="evidence" value="ECO:0007669"/>
    <property type="project" value="TreeGrafter"/>
</dbReference>
<evidence type="ECO:0000259" key="5">
    <source>
        <dbReference type="Pfam" id="PF13193"/>
    </source>
</evidence>
<dbReference type="Gene3D" id="3.30.559.30">
    <property type="entry name" value="Nonribosomal peptide synthetase, condensation domain"/>
    <property type="match status" value="1"/>
</dbReference>
<keyword evidence="2" id="KW-0597">Phosphoprotein</keyword>
<evidence type="ECO:0000313" key="6">
    <source>
        <dbReference type="EMBL" id="PSR84129.1"/>
    </source>
</evidence>
<evidence type="ECO:0008006" key="8">
    <source>
        <dbReference type="Google" id="ProtNLM"/>
    </source>
</evidence>
<evidence type="ECO:0000313" key="7">
    <source>
        <dbReference type="Proteomes" id="UP000241462"/>
    </source>
</evidence>
<dbReference type="GO" id="GO:0005737">
    <property type="term" value="C:cytoplasm"/>
    <property type="evidence" value="ECO:0007669"/>
    <property type="project" value="TreeGrafter"/>
</dbReference>
<dbReference type="Gene3D" id="3.30.559.10">
    <property type="entry name" value="Chloramphenicol acetyltransferase-like domain"/>
    <property type="match status" value="1"/>
</dbReference>
<evidence type="ECO:0000259" key="3">
    <source>
        <dbReference type="Pfam" id="PF00501"/>
    </source>
</evidence>
<dbReference type="Gene3D" id="3.40.50.12780">
    <property type="entry name" value="N-terminal domain of ligase-like"/>
    <property type="match status" value="1"/>
</dbReference>
<dbReference type="Gene3D" id="3.30.300.30">
    <property type="match status" value="1"/>
</dbReference>
<dbReference type="GO" id="GO:0003824">
    <property type="term" value="F:catalytic activity"/>
    <property type="evidence" value="ECO:0007669"/>
    <property type="project" value="InterPro"/>
</dbReference>
<feature type="domain" description="AMP-binding enzyme C-terminal" evidence="5">
    <location>
        <begin position="664"/>
        <end position="738"/>
    </location>
</feature>
<proteinExistence type="predicted"/>
<dbReference type="SUPFAM" id="SSF56801">
    <property type="entry name" value="Acetyl-CoA synthetase-like"/>
    <property type="match status" value="1"/>
</dbReference>
<dbReference type="InterPro" id="IPR001242">
    <property type="entry name" value="Condensation_dom"/>
</dbReference>
<keyword evidence="7" id="KW-1185">Reference proteome</keyword>
<evidence type="ECO:0000259" key="4">
    <source>
        <dbReference type="Pfam" id="PF00668"/>
    </source>
</evidence>
<dbReference type="InterPro" id="IPR025110">
    <property type="entry name" value="AMP-bd_C"/>
</dbReference>
<keyword evidence="1" id="KW-0596">Phosphopantetheine</keyword>
<dbReference type="InterPro" id="IPR045851">
    <property type="entry name" value="AMP-bd_C_sf"/>
</dbReference>
<dbReference type="InParanoid" id="A0A2T3A788"/>
<dbReference type="InterPro" id="IPR042099">
    <property type="entry name" value="ANL_N_sf"/>
</dbReference>
<dbReference type="Proteomes" id="UP000241462">
    <property type="component" value="Unassembled WGS sequence"/>
</dbReference>
<feature type="domain" description="AMP-dependent synthetase/ligase" evidence="3">
    <location>
        <begin position="214"/>
        <end position="604"/>
    </location>
</feature>
<dbReference type="PROSITE" id="PS00455">
    <property type="entry name" value="AMP_BINDING"/>
    <property type="match status" value="1"/>
</dbReference>
<dbReference type="PANTHER" id="PTHR45527:SF1">
    <property type="entry name" value="FATTY ACID SYNTHASE"/>
    <property type="match status" value="1"/>
</dbReference>
<name>A0A2T3A788_9PEZI</name>
<dbReference type="Pfam" id="PF13193">
    <property type="entry name" value="AMP-binding_C"/>
    <property type="match status" value="1"/>
</dbReference>
<dbReference type="PANTHER" id="PTHR45527">
    <property type="entry name" value="NONRIBOSOMAL PEPTIDE SYNTHETASE"/>
    <property type="match status" value="1"/>
</dbReference>